<protein>
    <submittedName>
        <fullName evidence="2">Uncharacterized protein</fullName>
    </submittedName>
</protein>
<accession>M8CLZ5</accession>
<sequence length="155" mass="16083">MDGKKKPTAATGSSIVDDLFGPKDGAASSSAGYFSTVFPTPSGATGEDASLRAAAAAGNKSSSAGHQQQGKQHGGSPESPYFGSSSVHYGGRDFYAGAESQRQYPPAPAAPAPKHKDDGDTSAATRGDWWQVFSPRFPLLLALAGKRDWCEMSEI</sequence>
<feature type="region of interest" description="Disordered" evidence="1">
    <location>
        <begin position="1"/>
        <end position="127"/>
    </location>
</feature>
<evidence type="ECO:0000313" key="2">
    <source>
        <dbReference type="EnsemblPlants" id="EMT28437"/>
    </source>
</evidence>
<dbReference type="PANTHER" id="PTHR33738">
    <property type="entry name" value="EMB|CAB82975.1"/>
    <property type="match status" value="1"/>
</dbReference>
<reference evidence="2" key="1">
    <citation type="submission" date="2015-06" db="UniProtKB">
        <authorList>
            <consortium name="EnsemblPlants"/>
        </authorList>
    </citation>
    <scope>IDENTIFICATION</scope>
</reference>
<dbReference type="AlphaFoldDB" id="M8CLZ5"/>
<dbReference type="EnsemblPlants" id="EMT28437">
    <property type="protein sequence ID" value="EMT28437"/>
    <property type="gene ID" value="F775_07984"/>
</dbReference>
<feature type="compositionally biased region" description="Polar residues" evidence="1">
    <location>
        <begin position="27"/>
        <end position="43"/>
    </location>
</feature>
<dbReference type="PANTHER" id="PTHR33738:SF25">
    <property type="entry name" value="GENOME ASSEMBLY, CHROMOSOME: II"/>
    <property type="match status" value="1"/>
</dbReference>
<feature type="compositionally biased region" description="Low complexity" evidence="1">
    <location>
        <begin position="51"/>
        <end position="76"/>
    </location>
</feature>
<name>M8CLZ5_AEGTA</name>
<proteinExistence type="predicted"/>
<organism evidence="2">
    <name type="scientific">Aegilops tauschii</name>
    <name type="common">Tausch's goatgrass</name>
    <name type="synonym">Aegilops squarrosa</name>
    <dbReference type="NCBI Taxonomy" id="37682"/>
    <lineage>
        <taxon>Eukaryota</taxon>
        <taxon>Viridiplantae</taxon>
        <taxon>Streptophyta</taxon>
        <taxon>Embryophyta</taxon>
        <taxon>Tracheophyta</taxon>
        <taxon>Spermatophyta</taxon>
        <taxon>Magnoliopsida</taxon>
        <taxon>Liliopsida</taxon>
        <taxon>Poales</taxon>
        <taxon>Poaceae</taxon>
        <taxon>BOP clade</taxon>
        <taxon>Pooideae</taxon>
        <taxon>Triticodae</taxon>
        <taxon>Triticeae</taxon>
        <taxon>Triticinae</taxon>
        <taxon>Aegilops</taxon>
    </lineage>
</organism>
<evidence type="ECO:0000256" key="1">
    <source>
        <dbReference type="SAM" id="MobiDB-lite"/>
    </source>
</evidence>